<keyword evidence="1" id="KW-0328">Glycosyltransferase</keyword>
<dbReference type="Proteomes" id="UP000603234">
    <property type="component" value="Unassembled WGS sequence"/>
</dbReference>
<organism evidence="3 4">
    <name type="scientific">Acetobacterium fimetarium</name>
    <dbReference type="NCBI Taxonomy" id="52691"/>
    <lineage>
        <taxon>Bacteria</taxon>
        <taxon>Bacillati</taxon>
        <taxon>Bacillota</taxon>
        <taxon>Clostridia</taxon>
        <taxon>Eubacteriales</taxon>
        <taxon>Eubacteriaceae</taxon>
        <taxon>Acetobacterium</taxon>
    </lineage>
</organism>
<dbReference type="CDD" id="cd11301">
    <property type="entry name" value="Fut1_Fut2_like"/>
    <property type="match status" value="1"/>
</dbReference>
<dbReference type="PANTHER" id="PTHR11927">
    <property type="entry name" value="GALACTOSIDE 2-L-FUCOSYLTRANSFERASE"/>
    <property type="match status" value="1"/>
</dbReference>
<evidence type="ECO:0000256" key="1">
    <source>
        <dbReference type="ARBA" id="ARBA00022676"/>
    </source>
</evidence>
<comment type="caution">
    <text evidence="3">The sequence shown here is derived from an EMBL/GenBank/DDBJ whole genome shotgun (WGS) entry which is preliminary data.</text>
</comment>
<dbReference type="InterPro" id="IPR002516">
    <property type="entry name" value="Glyco_trans_11"/>
</dbReference>
<proteinExistence type="predicted"/>
<gene>
    <name evidence="3" type="ORF">GH808_14470</name>
</gene>
<dbReference type="Pfam" id="PF01531">
    <property type="entry name" value="Glyco_transf_11"/>
    <property type="match status" value="1"/>
</dbReference>
<keyword evidence="2" id="KW-0808">Transferase</keyword>
<evidence type="ECO:0000313" key="4">
    <source>
        <dbReference type="Proteomes" id="UP000603234"/>
    </source>
</evidence>
<dbReference type="PANTHER" id="PTHR11927:SF9">
    <property type="entry name" value="L-FUCOSYLTRANSFERASE"/>
    <property type="match status" value="1"/>
</dbReference>
<evidence type="ECO:0008006" key="5">
    <source>
        <dbReference type="Google" id="ProtNLM"/>
    </source>
</evidence>
<evidence type="ECO:0000256" key="2">
    <source>
        <dbReference type="ARBA" id="ARBA00022679"/>
    </source>
</evidence>
<accession>A0ABR6WYF0</accession>
<keyword evidence="4" id="KW-1185">Reference proteome</keyword>
<dbReference type="EMBL" id="WJBC01000039">
    <property type="protein sequence ID" value="MBC3805611.1"/>
    <property type="molecule type" value="Genomic_DNA"/>
</dbReference>
<protein>
    <recommendedName>
        <fullName evidence="5">Glycosyl transferase family 11</fullName>
    </recommendedName>
</protein>
<sequence>MKIVKFRGGYGNQLFQYSFLRELQLKYNCEDVKADLAYFSTIKENSVYIPRIEKLNVKIDRATQADLSTVCILKHTSDPSTLIYRAGIIFEKIFNHQYYLESDRAHRDIESILGYQYYDGYWQSWKHLNGIENELRNEITLKEKMSEKSRNAIDKFSSENSVFIGIRRGDYLATSRLRRHFGSYDNAYFNKAIGIMKEKVADPVFYVFSNDIDWIKENMRFDCKVNYREFEDQTSDTEELFVMSACKHAIIVNSTFYWWGAWLIENEQKTIIAPQRWFADGSPIDIVPDTWIKI</sequence>
<name>A0ABR6WYF0_9FIRM</name>
<dbReference type="RefSeq" id="WP_186843498.1">
    <property type="nucleotide sequence ID" value="NZ_WJBC01000039.1"/>
</dbReference>
<reference evidence="3 4" key="1">
    <citation type="journal article" date="2020" name="mSystems">
        <title>Defining Genomic and Predicted Metabolic Features of the Acetobacterium Genus.</title>
        <authorList>
            <person name="Ross D.E."/>
            <person name="Marshall C.W."/>
            <person name="Gulliver D."/>
            <person name="May H.D."/>
            <person name="Norman R.S."/>
        </authorList>
    </citation>
    <scope>NUCLEOTIDE SEQUENCE [LARGE SCALE GENOMIC DNA]</scope>
    <source>
        <strain evidence="3 4">DSM 8238</strain>
    </source>
</reference>
<evidence type="ECO:0000313" key="3">
    <source>
        <dbReference type="EMBL" id="MBC3805611.1"/>
    </source>
</evidence>